<evidence type="ECO:0000256" key="1">
    <source>
        <dbReference type="ARBA" id="ARBA00022737"/>
    </source>
</evidence>
<dbReference type="SMART" id="SM00248">
    <property type="entry name" value="ANK"/>
    <property type="match status" value="10"/>
</dbReference>
<feature type="repeat" description="ANK" evidence="3">
    <location>
        <begin position="412"/>
        <end position="444"/>
    </location>
</feature>
<evidence type="ECO:0000313" key="5">
    <source>
        <dbReference type="Proteomes" id="UP001627154"/>
    </source>
</evidence>
<dbReference type="PANTHER" id="PTHR24198:SF165">
    <property type="entry name" value="ANKYRIN REPEAT-CONTAINING PROTEIN-RELATED"/>
    <property type="match status" value="1"/>
</dbReference>
<name>A0ABD2XQT3_9HYME</name>
<dbReference type="EMBL" id="JBJJXI010000007">
    <property type="protein sequence ID" value="KAL3407476.1"/>
    <property type="molecule type" value="Genomic_DNA"/>
</dbReference>
<dbReference type="Pfam" id="PF12796">
    <property type="entry name" value="Ank_2"/>
    <property type="match status" value="2"/>
</dbReference>
<feature type="repeat" description="ANK" evidence="3">
    <location>
        <begin position="266"/>
        <end position="298"/>
    </location>
</feature>
<dbReference type="Proteomes" id="UP001627154">
    <property type="component" value="Unassembled WGS sequence"/>
</dbReference>
<comment type="caution">
    <text evidence="4">The sequence shown here is derived from an EMBL/GenBank/DDBJ whole genome shotgun (WGS) entry which is preliminary data.</text>
</comment>
<evidence type="ECO:0000313" key="4">
    <source>
        <dbReference type="EMBL" id="KAL3407476.1"/>
    </source>
</evidence>
<dbReference type="SUPFAM" id="SSF48403">
    <property type="entry name" value="Ankyrin repeat"/>
    <property type="match status" value="1"/>
</dbReference>
<dbReference type="PROSITE" id="PS50088">
    <property type="entry name" value="ANK_REPEAT"/>
    <property type="match status" value="3"/>
</dbReference>
<protein>
    <recommendedName>
        <fullName evidence="6">PRANC domain-containing protein</fullName>
    </recommendedName>
</protein>
<gene>
    <name evidence="4" type="ORF">TKK_000455</name>
</gene>
<dbReference type="InterPro" id="IPR002110">
    <property type="entry name" value="Ankyrin_rpt"/>
</dbReference>
<dbReference type="PANTHER" id="PTHR24198">
    <property type="entry name" value="ANKYRIN REPEAT AND PROTEIN KINASE DOMAIN-CONTAINING PROTEIN"/>
    <property type="match status" value="1"/>
</dbReference>
<accession>A0ABD2XQT3</accession>
<dbReference type="InterPro" id="IPR036770">
    <property type="entry name" value="Ankyrin_rpt-contain_sf"/>
</dbReference>
<sequence length="711" mass="81017">MSSSNSERSEGGVEAVDKHVAHPKLEKLKRLRETFNWKFENHRYLFLDEFGPLIKDWKQQLPNLHEIFTKQEMDWILMKSIKRSLWSEEIVEFVIRSGYKDEPDLDEDGKPLLRRTTAVHQIDKWHWCAPKIEVLKNLFKIYDKFQVNYTDELGYTHFHVACIYGLDDVAEKFLELGQDPNCLVPGTGNSMLYCVAAAHLGCATEPIIRLLLKYGADPSQANEDGSTSLHVICQRRNCTIHSLILMLLESVDEVQQTFLINAQDKWGDTPLHLSLKYHHVKEFELLLRRGANPNSVNTKGQTPLHILCEKNQRANLLKLFFKLIDEIEKTVEIDVRDNEGNTPLHLAISGGNAKMVQWLLIRGADPSLANAEGLTPLHIICQRFENRDLLKLFFKLIDEIEKTVRIDVRDNEGNTPLHLAIFSGNALMVKSLLRRGADPSLANAEGLPPLHLIARRNILGDMIRIFLSINGERQQTVRIDARENLGRTALEWAVASCLPMAVKSLLDCGADVSSFVFPTPSDCDVYGNINRGRLLDDLDDDDSDDDNFDNFALDKICYLTKLAAATGLLAIVELLETRGYIMNGDDALKLMGFFDKYGLYESTDFLTSKEVDDLVDSIFEEIAENPKYMDDYKLASSYKLPELPQESREACSLRLCEKISTKFFRDWALDPFLQLIHYRLPIECCGMIMEELKNKDLFNICLAAAGRSSRQ</sequence>
<keyword evidence="2 3" id="KW-0040">ANK repeat</keyword>
<organism evidence="4 5">
    <name type="scientific">Trichogramma kaykai</name>
    <dbReference type="NCBI Taxonomy" id="54128"/>
    <lineage>
        <taxon>Eukaryota</taxon>
        <taxon>Metazoa</taxon>
        <taxon>Ecdysozoa</taxon>
        <taxon>Arthropoda</taxon>
        <taxon>Hexapoda</taxon>
        <taxon>Insecta</taxon>
        <taxon>Pterygota</taxon>
        <taxon>Neoptera</taxon>
        <taxon>Endopterygota</taxon>
        <taxon>Hymenoptera</taxon>
        <taxon>Apocrita</taxon>
        <taxon>Proctotrupomorpha</taxon>
        <taxon>Chalcidoidea</taxon>
        <taxon>Trichogrammatidae</taxon>
        <taxon>Trichogramma</taxon>
    </lineage>
</organism>
<keyword evidence="1" id="KW-0677">Repeat</keyword>
<proteinExistence type="predicted"/>
<evidence type="ECO:0000256" key="3">
    <source>
        <dbReference type="PROSITE-ProRule" id="PRU00023"/>
    </source>
</evidence>
<dbReference type="Gene3D" id="1.25.40.20">
    <property type="entry name" value="Ankyrin repeat-containing domain"/>
    <property type="match status" value="5"/>
</dbReference>
<keyword evidence="5" id="KW-1185">Reference proteome</keyword>
<dbReference type="PRINTS" id="PR01415">
    <property type="entry name" value="ANKYRIN"/>
</dbReference>
<dbReference type="PROSITE" id="PS50297">
    <property type="entry name" value="ANK_REP_REGION"/>
    <property type="match status" value="3"/>
</dbReference>
<dbReference type="AlphaFoldDB" id="A0ABD2XQT3"/>
<evidence type="ECO:0000256" key="2">
    <source>
        <dbReference type="ARBA" id="ARBA00023043"/>
    </source>
</evidence>
<reference evidence="4 5" key="1">
    <citation type="journal article" date="2024" name="bioRxiv">
        <title>A reference genome for Trichogramma kaykai: A tiny desert-dwelling parasitoid wasp with competing sex-ratio distorters.</title>
        <authorList>
            <person name="Culotta J."/>
            <person name="Lindsey A.R."/>
        </authorList>
    </citation>
    <scope>NUCLEOTIDE SEQUENCE [LARGE SCALE GENOMIC DNA]</scope>
    <source>
        <strain evidence="4 5">KSX58</strain>
    </source>
</reference>
<feature type="repeat" description="ANK" evidence="3">
    <location>
        <begin position="339"/>
        <end position="371"/>
    </location>
</feature>
<evidence type="ECO:0008006" key="6">
    <source>
        <dbReference type="Google" id="ProtNLM"/>
    </source>
</evidence>